<feature type="domain" description="HTH myb-type" evidence="3">
    <location>
        <begin position="549"/>
        <end position="603"/>
    </location>
</feature>
<dbReference type="Proteomes" id="UP000030763">
    <property type="component" value="Unassembled WGS sequence"/>
</dbReference>
<sequence>MKGHPNIRDVNGYQPSRGRERLHDPPLGPSPGAVPVSAEGWKEGTIKAPQKSLTLGREEEQQQGQKYTGAQRSKGQRQWRSRGARSQQYLQYVWRPTTHEKAEVKKQHGQQHQQANYVGQNHKEKQKEQNERQRKPLQRVQRGNSSQQQEQQPKVHQDCRNMQQQPLQDQRQKTPNQQPQQRLQEQQHKLGEKQEQIRRQVQRVVSSRPVCVRPPLVGGTSAVVLELQRLRRQFSSTFSLLSCHPLLLPMLQQDPYNATAGGAFFCKARPLPPRSSPPDAAAHFTICQSSSTDSANRDTLQVAPPIDREKDPQAWGPVGCRPKAATGEQKEANCEPEIASSILCKFELLLTPTDPDFDTNMLPNGLRLCVTMRKSYPGAEAVLGDSSGLKDDFGDASEGTAAATSAVSVSDGSVSRPAPRRAAQDGPDSALSGQQAAAGPTFTETQRAAGACSESVSHASSSEGGAAVKGLSRGSLPSVAVLEVCSREINDLRRDAIELVFSKVIEQQLTRHEKTDLVRTAIKALDRHLRGIFELELTQEGASPQMHEQPWTEEEQRRLEEAVVLYRRVAEPTLRWRNISSHVGSRTAKECAIRFQRCRENVLSQRQQAAAREPSVNKPEKAEELHEGTNEAVPDSKGEDGEAQVEINKGPSQAVRGTDVSLIDSTTEGVSSLHLSCIQLQVTCGRCRAVVDVRVPLPKDGASLEPAGNLFQC</sequence>
<feature type="region of interest" description="Disordered" evidence="1">
    <location>
        <begin position="1"/>
        <end position="204"/>
    </location>
</feature>
<accession>U6MI25</accession>
<dbReference type="SMART" id="SM00717">
    <property type="entry name" value="SANT"/>
    <property type="match status" value="1"/>
</dbReference>
<evidence type="ECO:0000259" key="2">
    <source>
        <dbReference type="PROSITE" id="PS50090"/>
    </source>
</evidence>
<dbReference type="InterPro" id="IPR017930">
    <property type="entry name" value="Myb_dom"/>
</dbReference>
<feature type="compositionally biased region" description="Basic and acidic residues" evidence="1">
    <location>
        <begin position="618"/>
        <end position="640"/>
    </location>
</feature>
<feature type="compositionally biased region" description="Low complexity" evidence="1">
    <location>
        <begin position="173"/>
        <end position="184"/>
    </location>
</feature>
<dbReference type="VEuPathDB" id="ToxoDB:EMWEY_00039750"/>
<dbReference type="InterPro" id="IPR009057">
    <property type="entry name" value="Homeodomain-like_sf"/>
</dbReference>
<reference evidence="4" key="2">
    <citation type="submission" date="2013-10" db="EMBL/GenBank/DDBJ databases">
        <authorList>
            <person name="Aslett M."/>
        </authorList>
    </citation>
    <scope>NUCLEOTIDE SEQUENCE [LARGE SCALE GENOMIC DNA]</scope>
    <source>
        <strain evidence="4">Weybridge</strain>
    </source>
</reference>
<evidence type="ECO:0000313" key="5">
    <source>
        <dbReference type="Proteomes" id="UP000030763"/>
    </source>
</evidence>
<evidence type="ECO:0000313" key="4">
    <source>
        <dbReference type="EMBL" id="CDJ61305.1"/>
    </source>
</evidence>
<dbReference type="PROSITE" id="PS51294">
    <property type="entry name" value="HTH_MYB"/>
    <property type="match status" value="1"/>
</dbReference>
<keyword evidence="5" id="KW-1185">Reference proteome</keyword>
<feature type="compositionally biased region" description="Basic and acidic residues" evidence="1">
    <location>
        <begin position="121"/>
        <end position="134"/>
    </location>
</feature>
<reference evidence="4" key="1">
    <citation type="submission" date="2013-10" db="EMBL/GenBank/DDBJ databases">
        <title>Genomic analysis of the causative agents of coccidiosis in chickens.</title>
        <authorList>
            <person name="Reid A.J."/>
            <person name="Blake D."/>
            <person name="Billington K."/>
            <person name="Browne H."/>
            <person name="Dunn M."/>
            <person name="Hung S."/>
            <person name="Kawahara F."/>
            <person name="Miranda-Saavedra D."/>
            <person name="Mourier T."/>
            <person name="Nagra H."/>
            <person name="Otto T.D."/>
            <person name="Rawlings N."/>
            <person name="Sanchez A."/>
            <person name="Sanders M."/>
            <person name="Subramaniam C."/>
            <person name="Tay Y."/>
            <person name="Dear P."/>
            <person name="Doerig C."/>
            <person name="Gruber A."/>
            <person name="Parkinson J."/>
            <person name="Shirley M."/>
            <person name="Wan K.L."/>
            <person name="Berriman M."/>
            <person name="Tomley F."/>
            <person name="Pain A."/>
        </authorList>
    </citation>
    <scope>NUCLEOTIDE SEQUENCE [LARGE SCALE GENOMIC DNA]</scope>
    <source>
        <strain evidence="4">Weybridge</strain>
    </source>
</reference>
<dbReference type="SUPFAM" id="SSF46689">
    <property type="entry name" value="Homeodomain-like"/>
    <property type="match status" value="1"/>
</dbReference>
<evidence type="ECO:0000259" key="3">
    <source>
        <dbReference type="PROSITE" id="PS51294"/>
    </source>
</evidence>
<dbReference type="Gene3D" id="1.10.10.60">
    <property type="entry name" value="Homeodomain-like"/>
    <property type="match status" value="1"/>
</dbReference>
<feature type="region of interest" description="Disordered" evidence="1">
    <location>
        <begin position="606"/>
        <end position="651"/>
    </location>
</feature>
<dbReference type="GeneID" id="25337961"/>
<feature type="compositionally biased region" description="Basic residues" evidence="1">
    <location>
        <begin position="74"/>
        <end position="83"/>
    </location>
</feature>
<dbReference type="Pfam" id="PF00249">
    <property type="entry name" value="Myb_DNA-binding"/>
    <property type="match status" value="1"/>
</dbReference>
<feature type="compositionally biased region" description="Basic and acidic residues" evidence="1">
    <location>
        <begin position="185"/>
        <end position="198"/>
    </location>
</feature>
<protein>
    <submittedName>
        <fullName evidence="4">Zinc finger (CHY type) protein, putative</fullName>
    </submittedName>
</protein>
<evidence type="ECO:0000256" key="1">
    <source>
        <dbReference type="SAM" id="MobiDB-lite"/>
    </source>
</evidence>
<name>U6MI25_EIMMA</name>
<dbReference type="PROSITE" id="PS50090">
    <property type="entry name" value="MYB_LIKE"/>
    <property type="match status" value="1"/>
</dbReference>
<organism evidence="4 5">
    <name type="scientific">Eimeria maxima</name>
    <name type="common">Coccidian parasite</name>
    <dbReference type="NCBI Taxonomy" id="5804"/>
    <lineage>
        <taxon>Eukaryota</taxon>
        <taxon>Sar</taxon>
        <taxon>Alveolata</taxon>
        <taxon>Apicomplexa</taxon>
        <taxon>Conoidasida</taxon>
        <taxon>Coccidia</taxon>
        <taxon>Eucoccidiorida</taxon>
        <taxon>Eimeriorina</taxon>
        <taxon>Eimeriidae</taxon>
        <taxon>Eimeria</taxon>
    </lineage>
</organism>
<dbReference type="EMBL" id="HG722051">
    <property type="protein sequence ID" value="CDJ61305.1"/>
    <property type="molecule type" value="Genomic_DNA"/>
</dbReference>
<feature type="compositionally biased region" description="Basic and acidic residues" evidence="1">
    <location>
        <begin position="97"/>
        <end position="106"/>
    </location>
</feature>
<gene>
    <name evidence="4" type="ORF">EMWEY_00039750</name>
</gene>
<dbReference type="AlphaFoldDB" id="U6MI25"/>
<dbReference type="OrthoDB" id="2143914at2759"/>
<proteinExistence type="predicted"/>
<feature type="compositionally biased region" description="Low complexity" evidence="1">
    <location>
        <begin position="453"/>
        <end position="468"/>
    </location>
</feature>
<feature type="compositionally biased region" description="Polar residues" evidence="1">
    <location>
        <begin position="62"/>
        <end position="73"/>
    </location>
</feature>
<feature type="compositionally biased region" description="Polar residues" evidence="1">
    <location>
        <begin position="110"/>
        <end position="119"/>
    </location>
</feature>
<feature type="region of interest" description="Disordered" evidence="1">
    <location>
        <begin position="400"/>
        <end position="470"/>
    </location>
</feature>
<feature type="compositionally biased region" description="Low complexity" evidence="1">
    <location>
        <begin position="400"/>
        <end position="415"/>
    </location>
</feature>
<dbReference type="InterPro" id="IPR001005">
    <property type="entry name" value="SANT/Myb"/>
</dbReference>
<dbReference type="OMA" id="RWRNISS"/>
<feature type="domain" description="Myb-like" evidence="2">
    <location>
        <begin position="543"/>
        <end position="599"/>
    </location>
</feature>
<dbReference type="RefSeq" id="XP_013337955.1">
    <property type="nucleotide sequence ID" value="XM_013482501.1"/>
</dbReference>
<dbReference type="CDD" id="cd00167">
    <property type="entry name" value="SANT"/>
    <property type="match status" value="1"/>
</dbReference>